<dbReference type="EMBL" id="VUJU01014143">
    <property type="protein sequence ID" value="KAF0702843.1"/>
    <property type="molecule type" value="Genomic_DNA"/>
</dbReference>
<evidence type="ECO:0000313" key="2">
    <source>
        <dbReference type="Proteomes" id="UP000478052"/>
    </source>
</evidence>
<evidence type="ECO:0008006" key="3">
    <source>
        <dbReference type="Google" id="ProtNLM"/>
    </source>
</evidence>
<accession>A0A6G0VMX9</accession>
<sequence>ALTEHIPPEVLPLLDWFEEFYVGRIIRNRRRPARFSPILWNVHERVLNKEDRTNIHAEAANRRLNLQMGVQHPTLWTFITNLRKVQSGCDTFYQQLEAGNSPPKKKKKLLMLTKEFLKL</sequence>
<dbReference type="Proteomes" id="UP000478052">
    <property type="component" value="Unassembled WGS sequence"/>
</dbReference>
<protein>
    <recommendedName>
        <fullName evidence="3">MULE domain-containing protein</fullName>
    </recommendedName>
</protein>
<comment type="caution">
    <text evidence="1">The sequence shown here is derived from an EMBL/GenBank/DDBJ whole genome shotgun (WGS) entry which is preliminary data.</text>
</comment>
<feature type="non-terminal residue" evidence="1">
    <location>
        <position position="1"/>
    </location>
</feature>
<dbReference type="OrthoDB" id="6593491at2759"/>
<keyword evidence="2" id="KW-1185">Reference proteome</keyword>
<organism evidence="1 2">
    <name type="scientific">Aphis craccivora</name>
    <name type="common">Cowpea aphid</name>
    <dbReference type="NCBI Taxonomy" id="307492"/>
    <lineage>
        <taxon>Eukaryota</taxon>
        <taxon>Metazoa</taxon>
        <taxon>Ecdysozoa</taxon>
        <taxon>Arthropoda</taxon>
        <taxon>Hexapoda</taxon>
        <taxon>Insecta</taxon>
        <taxon>Pterygota</taxon>
        <taxon>Neoptera</taxon>
        <taxon>Paraneoptera</taxon>
        <taxon>Hemiptera</taxon>
        <taxon>Sternorrhyncha</taxon>
        <taxon>Aphidomorpha</taxon>
        <taxon>Aphidoidea</taxon>
        <taxon>Aphididae</taxon>
        <taxon>Aphidini</taxon>
        <taxon>Aphis</taxon>
        <taxon>Aphis</taxon>
    </lineage>
</organism>
<reference evidence="1 2" key="1">
    <citation type="submission" date="2019-08" db="EMBL/GenBank/DDBJ databases">
        <title>Whole genome of Aphis craccivora.</title>
        <authorList>
            <person name="Voronova N.V."/>
            <person name="Shulinski R.S."/>
            <person name="Bandarenka Y.V."/>
            <person name="Zhorov D.G."/>
            <person name="Warner D."/>
        </authorList>
    </citation>
    <scope>NUCLEOTIDE SEQUENCE [LARGE SCALE GENOMIC DNA]</scope>
    <source>
        <strain evidence="1">180601</strain>
        <tissue evidence="1">Whole Body</tissue>
    </source>
</reference>
<gene>
    <name evidence="1" type="ORF">FWK35_00036599</name>
</gene>
<proteinExistence type="predicted"/>
<name>A0A6G0VMX9_APHCR</name>
<dbReference type="AlphaFoldDB" id="A0A6G0VMX9"/>
<evidence type="ECO:0000313" key="1">
    <source>
        <dbReference type="EMBL" id="KAF0702843.1"/>
    </source>
</evidence>